<dbReference type="GO" id="GO:0003677">
    <property type="term" value="F:DNA binding"/>
    <property type="evidence" value="ECO:0007669"/>
    <property type="project" value="UniProtKB-KW"/>
</dbReference>
<evidence type="ECO:0000313" key="7">
    <source>
        <dbReference type="EMBL" id="AIT70730.1"/>
    </source>
</evidence>
<comment type="similarity">
    <text evidence="1">Belongs to the poxviridae VETF large subunit family.</text>
</comment>
<keyword evidence="3" id="KW-0805">Transcription regulation</keyword>
<evidence type="ECO:0000256" key="1">
    <source>
        <dbReference type="ARBA" id="ARBA00005576"/>
    </source>
</evidence>
<evidence type="ECO:0000256" key="6">
    <source>
        <dbReference type="ARBA" id="ARBA00029798"/>
    </source>
</evidence>
<sequence length="716" mass="83155">MKYIVNPQLVLHVGKGQEIKRALYLTPYGILDDKSPIYYFLSSHLKITNPEIHTRHILLTLKINQLKGYLSNLLEIDNDIIIYSHKNNLEYSYVDNTIFNPFVHTQKKTLIKADGFLYNIYPDVCDFLVIWVADAIETTIPEFGSYESVDNNIIKFENRLLEVFNSLDLEMVIESKFNNIFRTNLRYTGLNNIIKKVNENNEYKALLYKSDDFFITMTGNRFILTDEKLNLSVWDTDGTLAFSSDGDTVVINNVKLFTNLLENIDTQMERIKGDITYKIFLSNPITSRIKLDIETSFIFVETATNNILLSSDKRISIILAKNHISIKVKNFIPNIEKYFTFLVIAINSMFNESQQISDFTKVETVYWSRICQNTKNKHRKPVIITSLDDDMKKISDNFYKSQSKEVFVNDNGVMFSCIDPLGKYNNIGFLSIFHRLQKMCIPCCFLKDQAHTETFLSCIHKKDISTDVINPYILNFGKVVTKSKISFLPIIFDNFFNEGLKIVFESDNKRLKETSGYHVIKSYDDNNIIRLRTINDIISFVNTDKNILISDDNVYFPMKYINIGKKIYILIQEILHEIVIIKKSLEKDQIDIHPPNYKLLKTIFPLQQTDITIREKSGMKLTTNGFFVDGKEFNTELSSKYITFTKNISSYSCSNVISKYFSPLFKYVITESKDRFIKSWVINTMLKLSLDTDCNNTNINNTLIKFYPNNGKTIIN</sequence>
<dbReference type="Pfam" id="PF04441">
    <property type="entry name" value="Pox_VERT_large"/>
    <property type="match status" value="1"/>
</dbReference>
<gene>
    <name evidence="7" type="primary">115</name>
</gene>
<evidence type="ECO:0000256" key="5">
    <source>
        <dbReference type="ARBA" id="ARBA00023163"/>
    </source>
</evidence>
<proteinExistence type="inferred from homology"/>
<evidence type="ECO:0000313" key="8">
    <source>
        <dbReference type="Proteomes" id="UP000121784"/>
    </source>
</evidence>
<keyword evidence="4" id="KW-0238">DNA-binding</keyword>
<reference evidence="7 8" key="1">
    <citation type="submission" date="2014-09" db="EMBL/GenBank/DDBJ databases">
        <title>Complete Genome Sequence of the Embu Virus Strain SPAn 880.</title>
        <authorList>
            <person name="Ibrahim M.S."/>
            <person name="Antwerpen M.H."/>
            <person name="Georgi E."/>
            <person name="Vette P."/>
            <person name="Zoeller G."/>
            <person name="Meyer H."/>
        </authorList>
    </citation>
    <scope>NUCLEOTIDE SEQUENCE [LARGE SCALE GENOMIC DNA]</scope>
    <source>
        <strain evidence="7">SPAn880</strain>
    </source>
</reference>
<dbReference type="GO" id="GO:0045893">
    <property type="term" value="P:positive regulation of DNA-templated transcription"/>
    <property type="evidence" value="ECO:0007669"/>
    <property type="project" value="InterPro"/>
</dbReference>
<evidence type="ECO:0000256" key="4">
    <source>
        <dbReference type="ARBA" id="ARBA00023125"/>
    </source>
</evidence>
<organism evidence="7 8">
    <name type="scientific">Cotia virus</name>
    <dbReference type="NCBI Taxonomy" id="39444"/>
    <lineage>
        <taxon>Viruses</taxon>
        <taxon>Varidnaviria</taxon>
        <taxon>Bamfordvirae</taxon>
        <taxon>Nucleocytoviricota</taxon>
        <taxon>Pokkesviricetes</taxon>
        <taxon>Chitovirales</taxon>
        <taxon>Poxviridae</taxon>
        <taxon>Chordopoxvirinae</taxon>
        <taxon>Oryzopoxvirus</taxon>
        <taxon>Oryzopoxvirus cotia</taxon>
    </lineage>
</organism>
<dbReference type="InterPro" id="IPR007532">
    <property type="entry name" value="Poxvirus_early-TF_lsu"/>
</dbReference>
<dbReference type="EMBL" id="KM595078">
    <property type="protein sequence ID" value="AIT70730.1"/>
    <property type="molecule type" value="Genomic_DNA"/>
</dbReference>
<accession>A0A097IVX4</accession>
<evidence type="ECO:0000256" key="3">
    <source>
        <dbReference type="ARBA" id="ARBA00023015"/>
    </source>
</evidence>
<dbReference type="Proteomes" id="UP000121784">
    <property type="component" value="Segment"/>
</dbReference>
<name>A0A097IVX4_9POXV</name>
<evidence type="ECO:0000256" key="2">
    <source>
        <dbReference type="ARBA" id="ARBA00018649"/>
    </source>
</evidence>
<keyword evidence="5" id="KW-0804">Transcription</keyword>
<protein>
    <recommendedName>
        <fullName evidence="2">Early transcription factor 82 kDa subunit</fullName>
    </recommendedName>
    <alternativeName>
        <fullName evidence="6">ETF large subunit</fullName>
    </alternativeName>
</protein>